<feature type="domain" description="Spp2/MOS2 G-patch" evidence="6">
    <location>
        <begin position="269"/>
        <end position="321"/>
    </location>
</feature>
<reference evidence="7 8" key="1">
    <citation type="submission" date="2019-06" db="EMBL/GenBank/DDBJ databases">
        <title>Genome Sequence of the Brown Rot Fungal Pathogen Monilinia fructicola.</title>
        <authorList>
            <person name="De Miccolis Angelini R.M."/>
            <person name="Landi L."/>
            <person name="Abate D."/>
            <person name="Pollastro S."/>
            <person name="Romanazzi G."/>
            <person name="Faretra F."/>
        </authorList>
    </citation>
    <scope>NUCLEOTIDE SEQUENCE [LARGE SCALE GENOMIC DNA]</scope>
    <source>
        <strain evidence="7 8">Mfrc123</strain>
    </source>
</reference>
<accession>A0A5M9K6D5</accession>
<comment type="similarity">
    <text evidence="2 4">Belongs to the SPP2 family.</text>
</comment>
<dbReference type="AlphaFoldDB" id="A0A5M9K6D5"/>
<evidence type="ECO:0000256" key="1">
    <source>
        <dbReference type="ARBA" id="ARBA00004123"/>
    </source>
</evidence>
<sequence length="409" mass="45833">MHIFGITLEMHVRTYRKIASRISVAHRNLALNASFGFLHTHLNIHLATHDVSPSSDAPKISIKGFSLGAASKNDPAKPNGRPQPKSGLGKRPRSSFAHDEDSEDSDYGTSARRGKHEAVTGFADGGVIKEGDEKKLKREIGRKGEIQEERREGGICYQRRAEEGELEKGKKEDVDIVNGSDEGIKWGLTVKIKVKEEVDDDKGAIEPTITAEEKPKLKTEDELAVEALMGIDSKRNGPDLVIASVDGNGTGSELVTEEDAYRKAIASAPDASTLEDYEAVPVEEFGAALLRGMGWDGKERKGGRKEVKRRQNLLGLGAKELKDAEELGAWVQKTDAKRLRPGGSSSFHRGGDRDKKKMGDYARERDERRSHRRDRDEVRDRDRDSDRDRDRNRDRSSRRDRDDYRDRRR</sequence>
<dbReference type="EMBL" id="VICG01000002">
    <property type="protein sequence ID" value="KAA8575766.1"/>
    <property type="molecule type" value="Genomic_DNA"/>
</dbReference>
<dbReference type="PANTHER" id="PTHR15818">
    <property type="entry name" value="G PATCH AND KOW-CONTAINING"/>
    <property type="match status" value="1"/>
</dbReference>
<evidence type="ECO:0000259" key="6">
    <source>
        <dbReference type="Pfam" id="PF12656"/>
    </source>
</evidence>
<dbReference type="Pfam" id="PF12656">
    <property type="entry name" value="G-patch_2"/>
    <property type="match status" value="1"/>
</dbReference>
<protein>
    <recommendedName>
        <fullName evidence="4">Pre-mRNA-splicing factor</fullName>
    </recommendedName>
</protein>
<feature type="region of interest" description="Disordered" evidence="5">
    <location>
        <begin position="332"/>
        <end position="409"/>
    </location>
</feature>
<proteinExistence type="inferred from homology"/>
<comment type="function">
    <text evidence="4">Involved in spliceosome maturation and the first step of pre-mRNA splicing.</text>
</comment>
<name>A0A5M9K6D5_MONFR</name>
<dbReference type="InterPro" id="IPR045166">
    <property type="entry name" value="Spp2-like"/>
</dbReference>
<keyword evidence="8" id="KW-1185">Reference proteome</keyword>
<keyword evidence="4" id="KW-0508">mRNA splicing</keyword>
<dbReference type="GO" id="GO:0005681">
    <property type="term" value="C:spliceosomal complex"/>
    <property type="evidence" value="ECO:0007669"/>
    <property type="project" value="UniProtKB-UniRule"/>
</dbReference>
<evidence type="ECO:0000313" key="8">
    <source>
        <dbReference type="Proteomes" id="UP000322873"/>
    </source>
</evidence>
<keyword evidence="4" id="KW-0747">Spliceosome</keyword>
<evidence type="ECO:0000256" key="4">
    <source>
        <dbReference type="RuleBase" id="RU369096"/>
    </source>
</evidence>
<evidence type="ECO:0000256" key="2">
    <source>
        <dbReference type="ARBA" id="ARBA00008576"/>
    </source>
</evidence>
<feature type="compositionally biased region" description="Basic and acidic residues" evidence="5">
    <location>
        <begin position="349"/>
        <end position="409"/>
    </location>
</feature>
<comment type="subcellular location">
    <subcellularLocation>
        <location evidence="1 4">Nucleus</location>
    </subcellularLocation>
</comment>
<dbReference type="VEuPathDB" id="FungiDB:MFRU_020g01150"/>
<gene>
    <name evidence="7" type="ORF">EYC84_004868</name>
</gene>
<dbReference type="GO" id="GO:0000398">
    <property type="term" value="P:mRNA splicing, via spliceosome"/>
    <property type="evidence" value="ECO:0007669"/>
    <property type="project" value="UniProtKB-UniRule"/>
</dbReference>
<evidence type="ECO:0000256" key="5">
    <source>
        <dbReference type="SAM" id="MobiDB-lite"/>
    </source>
</evidence>
<dbReference type="InterPro" id="IPR026822">
    <property type="entry name" value="Spp2/MOS2_G-patch"/>
</dbReference>
<keyword evidence="4" id="KW-0507">mRNA processing</keyword>
<organism evidence="7 8">
    <name type="scientific">Monilinia fructicola</name>
    <name type="common">Brown rot fungus</name>
    <name type="synonym">Ciboria fructicola</name>
    <dbReference type="NCBI Taxonomy" id="38448"/>
    <lineage>
        <taxon>Eukaryota</taxon>
        <taxon>Fungi</taxon>
        <taxon>Dikarya</taxon>
        <taxon>Ascomycota</taxon>
        <taxon>Pezizomycotina</taxon>
        <taxon>Leotiomycetes</taxon>
        <taxon>Helotiales</taxon>
        <taxon>Sclerotiniaceae</taxon>
        <taxon>Monilinia</taxon>
    </lineage>
</organism>
<evidence type="ECO:0000313" key="7">
    <source>
        <dbReference type="EMBL" id="KAA8575766.1"/>
    </source>
</evidence>
<comment type="caution">
    <text evidence="7">The sequence shown here is derived from an EMBL/GenBank/DDBJ whole genome shotgun (WGS) entry which is preliminary data.</text>
</comment>
<dbReference type="PANTHER" id="PTHR15818:SF2">
    <property type="entry name" value="G-PATCH DOMAIN AND KOW MOTIFS-CONTAINING PROTEIN"/>
    <property type="match status" value="1"/>
</dbReference>
<dbReference type="Proteomes" id="UP000322873">
    <property type="component" value="Unassembled WGS sequence"/>
</dbReference>
<feature type="region of interest" description="Disordered" evidence="5">
    <location>
        <begin position="68"/>
        <end position="120"/>
    </location>
</feature>
<evidence type="ECO:0000256" key="3">
    <source>
        <dbReference type="ARBA" id="ARBA00023242"/>
    </source>
</evidence>
<keyword evidence="3 4" id="KW-0539">Nucleus</keyword>